<comment type="caution">
    <text evidence="2">The sequence shown here is derived from an EMBL/GenBank/DDBJ whole genome shotgun (WGS) entry which is preliminary data.</text>
</comment>
<organism evidence="2 3">
    <name type="scientific">Fusobacterium mortiferum</name>
    <dbReference type="NCBI Taxonomy" id="850"/>
    <lineage>
        <taxon>Bacteria</taxon>
        <taxon>Fusobacteriati</taxon>
        <taxon>Fusobacteriota</taxon>
        <taxon>Fusobacteriia</taxon>
        <taxon>Fusobacteriales</taxon>
        <taxon>Fusobacteriaceae</taxon>
        <taxon>Fusobacterium</taxon>
    </lineage>
</organism>
<dbReference type="GO" id="GO:0004519">
    <property type="term" value="F:endonuclease activity"/>
    <property type="evidence" value="ECO:0007669"/>
    <property type="project" value="UniProtKB-KW"/>
</dbReference>
<dbReference type="Pfam" id="PF04471">
    <property type="entry name" value="Mrr_cat"/>
    <property type="match status" value="1"/>
</dbReference>
<feature type="domain" description="Restriction endonuclease type IV Mrr" evidence="1">
    <location>
        <begin position="197"/>
        <end position="325"/>
    </location>
</feature>
<name>A0ABS2G252_FUSMR</name>
<dbReference type="Gene3D" id="3.40.1350.10">
    <property type="match status" value="1"/>
</dbReference>
<keyword evidence="2" id="KW-0255">Endonuclease</keyword>
<evidence type="ECO:0000313" key="3">
    <source>
        <dbReference type="Proteomes" id="UP000728968"/>
    </source>
</evidence>
<gene>
    <name evidence="2" type="ORF">H6A04_07550</name>
</gene>
<evidence type="ECO:0000259" key="1">
    <source>
        <dbReference type="Pfam" id="PF04471"/>
    </source>
</evidence>
<dbReference type="Proteomes" id="UP000728968">
    <property type="component" value="Unassembled WGS sequence"/>
</dbReference>
<keyword evidence="2" id="KW-0540">Nuclease</keyword>
<reference evidence="2 3" key="1">
    <citation type="journal article" date="2021" name="Sci. Rep.">
        <title>The distribution of antibiotic resistance genes in chicken gut microbiota commensals.</title>
        <authorList>
            <person name="Juricova H."/>
            <person name="Matiasovicova J."/>
            <person name="Kubasova T."/>
            <person name="Cejkova D."/>
            <person name="Rychlik I."/>
        </authorList>
    </citation>
    <scope>NUCLEOTIDE SEQUENCE [LARGE SCALE GENOMIC DNA]</scope>
    <source>
        <strain evidence="2 3">An425</strain>
    </source>
</reference>
<dbReference type="InterPro" id="IPR011856">
    <property type="entry name" value="tRNA_endonuc-like_dom_sf"/>
</dbReference>
<protein>
    <submittedName>
        <fullName evidence="2">Restriction endonuclease</fullName>
    </submittedName>
</protein>
<dbReference type="EMBL" id="JACJLT010000065">
    <property type="protein sequence ID" value="MBM6875504.1"/>
    <property type="molecule type" value="Genomic_DNA"/>
</dbReference>
<keyword evidence="2" id="KW-0378">Hydrolase</keyword>
<keyword evidence="3" id="KW-1185">Reference proteome</keyword>
<evidence type="ECO:0000313" key="2">
    <source>
        <dbReference type="EMBL" id="MBM6875504.1"/>
    </source>
</evidence>
<proteinExistence type="predicted"/>
<dbReference type="RefSeq" id="WP_204716320.1">
    <property type="nucleotide sequence ID" value="NZ_JACJLT010000065.1"/>
</dbReference>
<dbReference type="InterPro" id="IPR007560">
    <property type="entry name" value="Restrct_endonuc_IV_Mrr"/>
</dbReference>
<accession>A0ABS2G252</accession>
<sequence length="334" mass="38074">MSIFALKVSEDMKNPIFKSLKEEGIARFTWSYVEEGNLLTIREQINNNGWNSLGSHQKECWKASFILNIQANDYIVYINVPSYGECTIAKVTSGYFWGWDKYKMDGSHCLHIDKDSIQVFNRNDEGIPSNLSRRFKLQGKYWRIYLETEFTKLVDDLKEGRLSGKNATAESRLTSCINSNVKPYLAKICEELQKFHTGKHLEELIASILKTIPNVKNVQIKSGTSDKGGDIIFEYRSELGDILGFEKTEKVAIQVKSYEGTISNTRAIEDLRNVFNYDNDITTGIIMTTATVVDDDFEKKLTDLGEQFPGKNISIIHGSDFASWILKYGYSKVN</sequence>